<keyword evidence="1" id="KW-0472">Membrane</keyword>
<protein>
    <submittedName>
        <fullName evidence="2">Uncharacterized protein</fullName>
    </submittedName>
</protein>
<organism evidence="2 3">
    <name type="scientific">Marisediminicola antarctica</name>
    <dbReference type="NCBI Taxonomy" id="674079"/>
    <lineage>
        <taxon>Bacteria</taxon>
        <taxon>Bacillati</taxon>
        <taxon>Actinomycetota</taxon>
        <taxon>Actinomycetes</taxon>
        <taxon>Micrococcales</taxon>
        <taxon>Microbacteriaceae</taxon>
        <taxon>Marisediminicola</taxon>
    </lineage>
</organism>
<dbReference type="Proteomes" id="UP000464507">
    <property type="component" value="Chromosome"/>
</dbReference>
<evidence type="ECO:0000313" key="3">
    <source>
        <dbReference type="Proteomes" id="UP000464507"/>
    </source>
</evidence>
<keyword evidence="1" id="KW-1133">Transmembrane helix</keyword>
<feature type="transmembrane region" description="Helical" evidence="1">
    <location>
        <begin position="156"/>
        <end position="180"/>
    </location>
</feature>
<proteinExistence type="predicted"/>
<keyword evidence="3" id="KW-1185">Reference proteome</keyword>
<dbReference type="OrthoDB" id="5124052at2"/>
<accession>A0A7L5ADP4</accession>
<feature type="transmembrane region" description="Helical" evidence="1">
    <location>
        <begin position="109"/>
        <end position="125"/>
    </location>
</feature>
<reference evidence="2 3" key="1">
    <citation type="submission" date="2016-09" db="EMBL/GenBank/DDBJ databases">
        <title>Complete genome sequence of microbes from the polar regions.</title>
        <authorList>
            <person name="Liao L."/>
            <person name="Chen B."/>
        </authorList>
    </citation>
    <scope>NUCLEOTIDE SEQUENCE [LARGE SCALE GENOMIC DNA]</scope>
    <source>
        <strain evidence="2 3">ZS314</strain>
    </source>
</reference>
<dbReference type="EMBL" id="CP017146">
    <property type="protein sequence ID" value="QHO68338.1"/>
    <property type="molecule type" value="Genomic_DNA"/>
</dbReference>
<keyword evidence="1" id="KW-0812">Transmembrane</keyword>
<dbReference type="AlphaFoldDB" id="A0A7L5ADP4"/>
<gene>
    <name evidence="2" type="ORF">BHD05_00440</name>
</gene>
<feature type="transmembrane region" description="Helical" evidence="1">
    <location>
        <begin position="21"/>
        <end position="42"/>
    </location>
</feature>
<sequence>MTDSEATAQRLDPAGTLGAHLLTIVLVVVAYLWAIVFSAFALSRGGDTVPALGALVALAIACALVLCASGKEYGVFTARIHLTMHLLVIVSFILASWSTWSTDDFSRDQWAPLSLGIMMVAVAPYRPARELIAAGTASALVMGVVTFAHADVVGTTAPPLALAAVAVIGVVALCYGAAMYSQRTVEALQRWRRRADVVAEALADEVRVGLARSVQQDRVTILNRDVVPFFGDLLGRETITDADRARARAIATAVRSVMVADADRTWLEVVVQQAGRPGRAPIAVDDPDFLATTMTTAQRTALRAYVVALAADRKVAEGFAIALSRQGRLCVGTLTAPILSADHALRSRYAPIHAVMRVAFDSVSIQTHPPDLIVRFNYEHS</sequence>
<dbReference type="KEGG" id="mant:BHD05_00440"/>
<dbReference type="RefSeq" id="WP_161884693.1">
    <property type="nucleotide sequence ID" value="NZ_CP017146.1"/>
</dbReference>
<feature type="transmembrane region" description="Helical" evidence="1">
    <location>
        <begin position="132"/>
        <end position="150"/>
    </location>
</feature>
<name>A0A7L5ADP4_9MICO</name>
<feature type="transmembrane region" description="Helical" evidence="1">
    <location>
        <begin position="80"/>
        <end position="97"/>
    </location>
</feature>
<evidence type="ECO:0000256" key="1">
    <source>
        <dbReference type="SAM" id="Phobius"/>
    </source>
</evidence>
<feature type="transmembrane region" description="Helical" evidence="1">
    <location>
        <begin position="48"/>
        <end position="68"/>
    </location>
</feature>
<evidence type="ECO:0000313" key="2">
    <source>
        <dbReference type="EMBL" id="QHO68338.1"/>
    </source>
</evidence>